<dbReference type="Pfam" id="PF13460">
    <property type="entry name" value="NAD_binding_10"/>
    <property type="match status" value="1"/>
</dbReference>
<keyword evidence="4" id="KW-0809">Transit peptide</keyword>
<feature type="compositionally biased region" description="Pro residues" evidence="5">
    <location>
        <begin position="507"/>
        <end position="518"/>
    </location>
</feature>
<evidence type="ECO:0000256" key="1">
    <source>
        <dbReference type="ARBA" id="ARBA00004229"/>
    </source>
</evidence>
<evidence type="ECO:0000313" key="8">
    <source>
        <dbReference type="Proteomes" id="UP001161247"/>
    </source>
</evidence>
<gene>
    <name evidence="7" type="ORF">OLC1_LOCUS13381</name>
</gene>
<name>A0AAV1D9C0_OLDCO</name>
<accession>A0AAV1D9C0</accession>
<keyword evidence="8" id="KW-1185">Reference proteome</keyword>
<reference evidence="7" key="1">
    <citation type="submission" date="2023-03" db="EMBL/GenBank/DDBJ databases">
        <authorList>
            <person name="Julca I."/>
        </authorList>
    </citation>
    <scope>NUCLEOTIDE SEQUENCE</scope>
</reference>
<evidence type="ECO:0000259" key="6">
    <source>
        <dbReference type="Pfam" id="PF13460"/>
    </source>
</evidence>
<sequence>MQLLHSPRSLTLTNDIPPYGFSKSSSLLGQVFRLSFDVKCPQAARRFRAIDVGPHASGGERLRVKAAETTPSDAALNDPNVVFVAGATGRVGSRTVRELLKLGSKVRAGVRSAQRAGSLVQSVKQLKVDADASGLTPPIERLEIVECDLEKKDQIGPALGNASTVICCIGASEKEVFDVTGPYRIDYQATKNLIDAATFAKVDHFILLTSLGTNKFGFPAAILNLFWGVLCWKRKAEEALLASGLPYTIVRPGGMERPTDAYKETHNMTVSQADTLFGGQVSNLQVAEFLAFMAKNRDLSYCKVVEVIAETTAPLTPMGDLLSKIPSERAPVFTSSKSDDAVEPKSAVPVSLISETLSVETASTQVKANATTPLSPYTAYEDLKPPTSPTPTPSTGSFAKKESGPGPIPTEADTSATPVKVHSSSPYTSYEDLKPPTSPTPTPSTGNSLPKGSGADASPSLTINSSLPDISNDVKPPNIAASEVSSADTVPTAKVHYSSPYINYPDLKPPTSPTPNPPALATKSEVEPRAPSADILVNGDKHNGSISSPLSPYTMYEDMKPPTSPTPSSPKNI</sequence>
<dbReference type="PANTHER" id="PTHR47285">
    <property type="entry name" value="PROTEIN TIC 62, CHLOROPLASTIC"/>
    <property type="match status" value="1"/>
</dbReference>
<dbReference type="AlphaFoldDB" id="A0AAV1D9C0"/>
<dbReference type="InterPro" id="IPR036291">
    <property type="entry name" value="NAD(P)-bd_dom_sf"/>
</dbReference>
<dbReference type="InterPro" id="IPR044719">
    <property type="entry name" value="TIC62"/>
</dbReference>
<dbReference type="SUPFAM" id="SSF51735">
    <property type="entry name" value="NAD(P)-binding Rossmann-fold domains"/>
    <property type="match status" value="1"/>
</dbReference>
<feature type="compositionally biased region" description="Pro residues" evidence="5">
    <location>
        <begin position="562"/>
        <end position="573"/>
    </location>
</feature>
<protein>
    <submittedName>
        <fullName evidence="7">OLC1v1003124C1</fullName>
    </submittedName>
</protein>
<dbReference type="FunFam" id="3.40.50.720:FF:000499">
    <property type="entry name" value="Protein TIC 62, chloroplastic"/>
    <property type="match status" value="1"/>
</dbReference>
<keyword evidence="2" id="KW-0150">Chloroplast</keyword>
<comment type="subcellular location">
    <subcellularLocation>
        <location evidence="1">Plastid</location>
        <location evidence="1">Chloroplast</location>
    </subcellularLocation>
</comment>
<dbReference type="PANTHER" id="PTHR47285:SF1">
    <property type="entry name" value="PROTEIN TIC 62, CHLOROPLASTIC"/>
    <property type="match status" value="1"/>
</dbReference>
<feature type="compositionally biased region" description="Polar residues" evidence="5">
    <location>
        <begin position="459"/>
        <end position="469"/>
    </location>
</feature>
<keyword evidence="3" id="KW-0934">Plastid</keyword>
<dbReference type="GO" id="GO:0009507">
    <property type="term" value="C:chloroplast"/>
    <property type="evidence" value="ECO:0007669"/>
    <property type="project" value="UniProtKB-SubCell"/>
</dbReference>
<evidence type="ECO:0000313" key="7">
    <source>
        <dbReference type="EMBL" id="CAI9104455.1"/>
    </source>
</evidence>
<dbReference type="EMBL" id="OX459121">
    <property type="protein sequence ID" value="CAI9104455.1"/>
    <property type="molecule type" value="Genomic_DNA"/>
</dbReference>
<dbReference type="Gene3D" id="3.40.50.720">
    <property type="entry name" value="NAD(P)-binding Rossmann-like Domain"/>
    <property type="match status" value="1"/>
</dbReference>
<evidence type="ECO:0000256" key="4">
    <source>
        <dbReference type="ARBA" id="ARBA00022946"/>
    </source>
</evidence>
<dbReference type="InterPro" id="IPR016040">
    <property type="entry name" value="NAD(P)-bd_dom"/>
</dbReference>
<dbReference type="Proteomes" id="UP001161247">
    <property type="component" value="Chromosome 4"/>
</dbReference>
<dbReference type="CDD" id="cd05243">
    <property type="entry name" value="SDR_a5"/>
    <property type="match status" value="1"/>
</dbReference>
<evidence type="ECO:0000256" key="3">
    <source>
        <dbReference type="ARBA" id="ARBA00022640"/>
    </source>
</evidence>
<evidence type="ECO:0000256" key="5">
    <source>
        <dbReference type="SAM" id="MobiDB-lite"/>
    </source>
</evidence>
<feature type="region of interest" description="Disordered" evidence="5">
    <location>
        <begin position="376"/>
        <end position="573"/>
    </location>
</feature>
<evidence type="ECO:0000256" key="2">
    <source>
        <dbReference type="ARBA" id="ARBA00022528"/>
    </source>
</evidence>
<feature type="domain" description="NAD(P)-binding" evidence="6">
    <location>
        <begin position="86"/>
        <end position="295"/>
    </location>
</feature>
<proteinExistence type="predicted"/>
<organism evidence="7 8">
    <name type="scientific">Oldenlandia corymbosa var. corymbosa</name>
    <dbReference type="NCBI Taxonomy" id="529605"/>
    <lineage>
        <taxon>Eukaryota</taxon>
        <taxon>Viridiplantae</taxon>
        <taxon>Streptophyta</taxon>
        <taxon>Embryophyta</taxon>
        <taxon>Tracheophyta</taxon>
        <taxon>Spermatophyta</taxon>
        <taxon>Magnoliopsida</taxon>
        <taxon>eudicotyledons</taxon>
        <taxon>Gunneridae</taxon>
        <taxon>Pentapetalae</taxon>
        <taxon>asterids</taxon>
        <taxon>lamiids</taxon>
        <taxon>Gentianales</taxon>
        <taxon>Rubiaceae</taxon>
        <taxon>Rubioideae</taxon>
        <taxon>Spermacoceae</taxon>
        <taxon>Hedyotis-Oldenlandia complex</taxon>
        <taxon>Oldenlandia</taxon>
    </lineage>
</organism>
<feature type="compositionally biased region" description="Polar residues" evidence="5">
    <location>
        <begin position="412"/>
        <end position="428"/>
    </location>
</feature>